<accession>A0A1N6K3I5</accession>
<dbReference type="EMBL" id="FSRM01000002">
    <property type="protein sequence ID" value="SIO51115.1"/>
    <property type="molecule type" value="Genomic_DNA"/>
</dbReference>
<proteinExistence type="predicted"/>
<dbReference type="PRINTS" id="PR00111">
    <property type="entry name" value="ABHYDROLASE"/>
</dbReference>
<dbReference type="PANTHER" id="PTHR43798:SF33">
    <property type="entry name" value="HYDROLASE, PUTATIVE (AFU_ORTHOLOGUE AFUA_2G14860)-RELATED"/>
    <property type="match status" value="1"/>
</dbReference>
<evidence type="ECO:0000313" key="2">
    <source>
        <dbReference type="EMBL" id="SIO51115.1"/>
    </source>
</evidence>
<dbReference type="GO" id="GO:0016020">
    <property type="term" value="C:membrane"/>
    <property type="evidence" value="ECO:0007669"/>
    <property type="project" value="TreeGrafter"/>
</dbReference>
<organism evidence="2 3">
    <name type="scientific">Paraburkholderia phenazinium</name>
    <dbReference type="NCBI Taxonomy" id="60549"/>
    <lineage>
        <taxon>Bacteria</taxon>
        <taxon>Pseudomonadati</taxon>
        <taxon>Pseudomonadota</taxon>
        <taxon>Betaproteobacteria</taxon>
        <taxon>Burkholderiales</taxon>
        <taxon>Burkholderiaceae</taxon>
        <taxon>Paraburkholderia</taxon>
    </lineage>
</organism>
<dbReference type="OrthoDB" id="9780765at2"/>
<dbReference type="PANTHER" id="PTHR43798">
    <property type="entry name" value="MONOACYLGLYCEROL LIPASE"/>
    <property type="match status" value="1"/>
</dbReference>
<dbReference type="AlphaFoldDB" id="A0A1N6K3I5"/>
<dbReference type="InterPro" id="IPR050266">
    <property type="entry name" value="AB_hydrolase_sf"/>
</dbReference>
<evidence type="ECO:0000259" key="1">
    <source>
        <dbReference type="Pfam" id="PF00561"/>
    </source>
</evidence>
<dbReference type="RefSeq" id="WP_083611654.1">
    <property type="nucleotide sequence ID" value="NZ_FSRM01000002.1"/>
</dbReference>
<dbReference type="Gene3D" id="3.40.50.1820">
    <property type="entry name" value="alpha/beta hydrolase"/>
    <property type="match status" value="1"/>
</dbReference>
<name>A0A1N6K3I5_9BURK</name>
<dbReference type="InterPro" id="IPR000073">
    <property type="entry name" value="AB_hydrolase_1"/>
</dbReference>
<evidence type="ECO:0000313" key="3">
    <source>
        <dbReference type="Proteomes" id="UP000184693"/>
    </source>
</evidence>
<feature type="domain" description="AB hydrolase-1" evidence="1">
    <location>
        <begin position="43"/>
        <end position="272"/>
    </location>
</feature>
<gene>
    <name evidence="2" type="ORF">SAMN05444168_5924</name>
</gene>
<sequence length="293" mass="30282">MTETDTHLLESPLPAIEEATLNLPTLGDKRVITYRATGDANAPAIMLLHGIGSSSAGYRAQLAALSKNYRVIAWDAPGYGQSSPFAVSTPAATDYADALAGMLSALGVTRATVVGSSWGSVIAATFAARYPAATHAVVLSAPNVARGHLSGAERDAAREALMRSATAQSPEARAAVVDALLAPNAAPLVRAVVSRLRDAVTPTGWAQAVDMLFSTYTPSVIRSIQAPISVVVGNLDRLAPVEAHARPIHEAARHSTLHVLDAIGHMPKLEAPEAFNAIVLAAAGAGTDGAHRL</sequence>
<dbReference type="Pfam" id="PF00561">
    <property type="entry name" value="Abhydrolase_1"/>
    <property type="match status" value="1"/>
</dbReference>
<dbReference type="SUPFAM" id="SSF53474">
    <property type="entry name" value="alpha/beta-Hydrolases"/>
    <property type="match status" value="1"/>
</dbReference>
<protein>
    <submittedName>
        <fullName evidence="2">Pimeloyl-ACP methyl ester carboxylesterase</fullName>
    </submittedName>
</protein>
<dbReference type="InterPro" id="IPR029058">
    <property type="entry name" value="AB_hydrolase_fold"/>
</dbReference>
<dbReference type="Proteomes" id="UP000184693">
    <property type="component" value="Unassembled WGS sequence"/>
</dbReference>
<reference evidence="2 3" key="1">
    <citation type="submission" date="2016-11" db="EMBL/GenBank/DDBJ databases">
        <authorList>
            <person name="Jaros S."/>
            <person name="Januszkiewicz K."/>
            <person name="Wedrychowicz H."/>
        </authorList>
    </citation>
    <scope>NUCLEOTIDE SEQUENCE [LARGE SCALE GENOMIC DNA]</scope>
    <source>
        <strain evidence="2 3">GAS86</strain>
    </source>
</reference>